<evidence type="ECO:0000259" key="4">
    <source>
        <dbReference type="PROSITE" id="PS51192"/>
    </source>
</evidence>
<dbReference type="CDD" id="cd18793">
    <property type="entry name" value="SF2_C_SNF"/>
    <property type="match status" value="1"/>
</dbReference>
<dbReference type="InterPro" id="IPR027417">
    <property type="entry name" value="P-loop_NTPase"/>
</dbReference>
<dbReference type="SMART" id="SM00490">
    <property type="entry name" value="HELICc"/>
    <property type="match status" value="1"/>
</dbReference>
<dbReference type="GO" id="GO:0005524">
    <property type="term" value="F:ATP binding"/>
    <property type="evidence" value="ECO:0007669"/>
    <property type="project" value="InterPro"/>
</dbReference>
<dbReference type="OrthoDB" id="9760715at2"/>
<dbReference type="InterPro" id="IPR049730">
    <property type="entry name" value="SNF2/RAD54-like_C"/>
</dbReference>
<dbReference type="Proteomes" id="UP000286268">
    <property type="component" value="Chromosome"/>
</dbReference>
<name>A0A410DVC4_9CLOT</name>
<evidence type="ECO:0000313" key="6">
    <source>
        <dbReference type="EMBL" id="QAA33056.1"/>
    </source>
</evidence>
<dbReference type="GO" id="GO:0004386">
    <property type="term" value="F:helicase activity"/>
    <property type="evidence" value="ECO:0007669"/>
    <property type="project" value="UniProtKB-KW"/>
</dbReference>
<dbReference type="InterPro" id="IPR013663">
    <property type="entry name" value="Helicase_SWF/SNF/SWI_bac"/>
</dbReference>
<dbReference type="InterPro" id="IPR014001">
    <property type="entry name" value="Helicase_ATP-bd"/>
</dbReference>
<feature type="domain" description="Helicase C-terminal" evidence="5">
    <location>
        <begin position="869"/>
        <end position="1035"/>
    </location>
</feature>
<dbReference type="SUPFAM" id="SSF52540">
    <property type="entry name" value="P-loop containing nucleoside triphosphate hydrolases"/>
    <property type="match status" value="2"/>
</dbReference>
<dbReference type="PROSITE" id="PS51192">
    <property type="entry name" value="HELICASE_ATP_BIND_1"/>
    <property type="match status" value="1"/>
</dbReference>
<protein>
    <submittedName>
        <fullName evidence="6">DNA helicase</fullName>
    </submittedName>
</protein>
<dbReference type="InterPro" id="IPR000330">
    <property type="entry name" value="SNF2_N"/>
</dbReference>
<dbReference type="SMART" id="SM00487">
    <property type="entry name" value="DEXDc"/>
    <property type="match status" value="1"/>
</dbReference>
<accession>A0A410DVC4</accession>
<dbReference type="AlphaFoldDB" id="A0A410DVC4"/>
<dbReference type="Pfam" id="PF08455">
    <property type="entry name" value="SNF2_assoc"/>
    <property type="match status" value="1"/>
</dbReference>
<dbReference type="InterPro" id="IPR007527">
    <property type="entry name" value="Znf_SWIM"/>
</dbReference>
<dbReference type="Gene3D" id="3.40.50.10810">
    <property type="entry name" value="Tandem AAA-ATPase domain"/>
    <property type="match status" value="1"/>
</dbReference>
<dbReference type="RefSeq" id="WP_128213788.1">
    <property type="nucleotide sequence ID" value="NZ_CP025746.1"/>
</dbReference>
<dbReference type="GO" id="GO:0016787">
    <property type="term" value="F:hydrolase activity"/>
    <property type="evidence" value="ECO:0007669"/>
    <property type="project" value="UniProtKB-KW"/>
</dbReference>
<dbReference type="Pfam" id="PF00271">
    <property type="entry name" value="Helicase_C"/>
    <property type="match status" value="1"/>
</dbReference>
<dbReference type="GO" id="GO:0008270">
    <property type="term" value="F:zinc ion binding"/>
    <property type="evidence" value="ECO:0007669"/>
    <property type="project" value="UniProtKB-KW"/>
</dbReference>
<evidence type="ECO:0000259" key="3">
    <source>
        <dbReference type="PROSITE" id="PS50966"/>
    </source>
</evidence>
<sequence>MDINNLKQIIFKPSSNLMRTKGNEIFKENLVTKVRGKKIDDIYHIYGDIKDSKLASELNTHIKLNLKTGKVIGTSCSCEIFKDFSRNKPLFMCEHITAACYKFIDSVSKKQQSKVSNDITNSNVQEKLELSLQITLLSKSFKDYSTYEAEFRIGTAHKYLITNIKQFITSFYDSTKIYVDATLSYDLSEYKIKEDYKELIEYLYKKINSKENPASSRALKLNSSELIGFMETLVNHKITFKYKGIDYYPTILKDRLPLKFTFKDNYEDFLITTHKKLPISLDDENLVYFFNGQIFLPSRKQISNYSFFYEKFKKSDILVFPKGLDNYNMLISKLTAISRDVTLSEGVKNYSSDYLKFEFYIYKDGFDIYCDIYGIYFNKKINILTTAMDGEDKLRDKLAENKILMKLESHKFINRKERLQFVGSDNDLFELLAKKNAGLYTLGKVTFGAGFENIKIYNSKNIVMNLEDNDPKVKIIYRIEEMDPQELHSAYEAYKSGESFYRDSNNNYLDFTDEGVLRFFKLLELLTDNTNEFGSLEVDKDKLFYTKELLEKNSYSIHNNSAIFKNLEKKLDNYEASELTVPLELKATLRDYQINGFKWLKTLTELGLGGILADEMGLGKTVQTIALIASEKNKKFIIVTPTSLIYNWRDELTNFCPDITFDIIHGERNKGKSLEELMDKNTVLLTTYGTLKNNIQSYEGYCFDFCIIDEAQNIKNPTSKTKLAINKIKATTRFALTGTPIENNLTELWSIFDFVMPNFLYSKDVFERKFAIKDKDNIELLKSLINPFILRRTKSEVIEELPDKNEKKLIVEMTPMQKSIYSSFIKDVRESLKNSSGGKIEIFSYLTKLRQICLDPSLLIPDYTGGSGKLEAAMSLIQEHLQEEGKVLLFSQFTSALSKIKEQLDALNINYYYIDGSISAKERLRLVNDFNKNEEVKVFLISLKAGGTGLNLTSANLVIHFDPWWNPAVENQATDRAHRIGQKNIVEVIRLVAKGTIEEKILTLQDNKKQLIDDVLTGDLQDSNALQKLSKDDLIRLFDRSM</sequence>
<keyword evidence="2" id="KW-0863">Zinc-finger</keyword>
<keyword evidence="6" id="KW-0547">Nucleotide-binding</keyword>
<dbReference type="InterPro" id="IPR038718">
    <property type="entry name" value="SNF2-like_sf"/>
</dbReference>
<dbReference type="Pfam" id="PF00176">
    <property type="entry name" value="SNF2-rel_dom"/>
    <property type="match status" value="1"/>
</dbReference>
<dbReference type="PANTHER" id="PTHR10799">
    <property type="entry name" value="SNF2/RAD54 HELICASE FAMILY"/>
    <property type="match status" value="1"/>
</dbReference>
<dbReference type="InterPro" id="IPR001650">
    <property type="entry name" value="Helicase_C-like"/>
</dbReference>
<keyword evidence="6" id="KW-0347">Helicase</keyword>
<dbReference type="PROSITE" id="PS51194">
    <property type="entry name" value="HELICASE_CTER"/>
    <property type="match status" value="1"/>
</dbReference>
<evidence type="ECO:0000256" key="2">
    <source>
        <dbReference type="PROSITE-ProRule" id="PRU00325"/>
    </source>
</evidence>
<keyword evidence="7" id="KW-1185">Reference proteome</keyword>
<keyword evidence="2" id="KW-0862">Zinc</keyword>
<feature type="domain" description="SWIM-type" evidence="3">
    <location>
        <begin position="60"/>
        <end position="104"/>
    </location>
</feature>
<dbReference type="KEGG" id="cmah:C1I91_16210"/>
<dbReference type="Gene3D" id="3.40.50.300">
    <property type="entry name" value="P-loop containing nucleotide triphosphate hydrolases"/>
    <property type="match status" value="1"/>
</dbReference>
<dbReference type="PROSITE" id="PS50966">
    <property type="entry name" value="ZF_SWIM"/>
    <property type="match status" value="1"/>
</dbReference>
<evidence type="ECO:0000259" key="5">
    <source>
        <dbReference type="PROSITE" id="PS51194"/>
    </source>
</evidence>
<keyword evidence="1" id="KW-0378">Hydrolase</keyword>
<reference evidence="6 7" key="1">
    <citation type="submission" date="2018-01" db="EMBL/GenBank/DDBJ databases">
        <title>Genome Sequencing and Assembly of Anaerobacter polyendosporus strain CT4.</title>
        <authorList>
            <person name="Tachaapaikoon C."/>
            <person name="Sutheeworapong S."/>
            <person name="Jenjaroenpun P."/>
            <person name="Wongsurawat T."/>
            <person name="Nookeaw I."/>
            <person name="Cheawchanlertfa P."/>
            <person name="Kosugi A."/>
            <person name="Cheevadhanarak S."/>
            <person name="Ratanakhanokchai K."/>
        </authorList>
    </citation>
    <scope>NUCLEOTIDE SEQUENCE [LARGE SCALE GENOMIC DNA]</scope>
    <source>
        <strain evidence="6 7">CT4</strain>
    </source>
</reference>
<proteinExistence type="predicted"/>
<gene>
    <name evidence="6" type="ORF">C1I91_16210</name>
</gene>
<dbReference type="EMBL" id="CP025746">
    <property type="protein sequence ID" value="QAA33056.1"/>
    <property type="molecule type" value="Genomic_DNA"/>
</dbReference>
<organism evidence="6 7">
    <name type="scientific">Clostridium manihotivorum</name>
    <dbReference type="NCBI Taxonomy" id="2320868"/>
    <lineage>
        <taxon>Bacteria</taxon>
        <taxon>Bacillati</taxon>
        <taxon>Bacillota</taxon>
        <taxon>Clostridia</taxon>
        <taxon>Eubacteriales</taxon>
        <taxon>Clostridiaceae</taxon>
        <taxon>Clostridium</taxon>
    </lineage>
</organism>
<feature type="domain" description="Helicase ATP-binding" evidence="4">
    <location>
        <begin position="601"/>
        <end position="758"/>
    </location>
</feature>
<evidence type="ECO:0000313" key="7">
    <source>
        <dbReference type="Proteomes" id="UP000286268"/>
    </source>
</evidence>
<keyword evidence="6" id="KW-0067">ATP-binding</keyword>
<evidence type="ECO:0000256" key="1">
    <source>
        <dbReference type="ARBA" id="ARBA00022801"/>
    </source>
</evidence>
<keyword evidence="2" id="KW-0479">Metal-binding</keyword>